<feature type="region of interest" description="Disordered" evidence="1">
    <location>
        <begin position="99"/>
        <end position="151"/>
    </location>
</feature>
<accession>A0A845AUS4</accession>
<feature type="transmembrane region" description="Helical" evidence="2">
    <location>
        <begin position="73"/>
        <end position="93"/>
    </location>
</feature>
<evidence type="ECO:0000313" key="5">
    <source>
        <dbReference type="Proteomes" id="UP000446786"/>
    </source>
</evidence>
<dbReference type="Proteomes" id="UP000446786">
    <property type="component" value="Unassembled WGS sequence"/>
</dbReference>
<keyword evidence="2" id="KW-0812">Transmembrane</keyword>
<dbReference type="AlphaFoldDB" id="A0A845AUS4"/>
<reference evidence="4 5" key="1">
    <citation type="submission" date="2019-12" db="EMBL/GenBank/DDBJ databases">
        <title>Genomic-based taxomic classification of the family Erythrobacteraceae.</title>
        <authorList>
            <person name="Xu L."/>
        </authorList>
    </citation>
    <scope>NUCLEOTIDE SEQUENCE [LARGE SCALE GENOMIC DNA]</scope>
    <source>
        <strain evidence="4 5">JCM 16677</strain>
    </source>
</reference>
<evidence type="ECO:0000256" key="2">
    <source>
        <dbReference type="SAM" id="Phobius"/>
    </source>
</evidence>
<feature type="transmembrane region" description="Helical" evidence="2">
    <location>
        <begin position="39"/>
        <end position="61"/>
    </location>
</feature>
<evidence type="ECO:0000313" key="3">
    <source>
        <dbReference type="EMBL" id="MXP31350.1"/>
    </source>
</evidence>
<comment type="caution">
    <text evidence="4">The sequence shown here is derived from an EMBL/GenBank/DDBJ whole genome shotgun (WGS) entry which is preliminary data.</text>
</comment>
<sequence>MHSAAARIGGLVIGLFIIVLGLSLLMDDAGMDTSARTKALIYALTALGIGVTAAALLPNTLTISGEKIKPLGANFQATGGAAFFVATLIFLFYTEDKGPQPNPTPQATETMASGPQSELPDITDDEDSEPAPQQSQAPVIQPDPVQPQQPVQQMAALQPGFIANPYGPAPANPNNIIRVRTYCTDCCPGGPMPCGQVGGAQSFDVDEAELGAYTMCINNGGYEAPCLMNLERF</sequence>
<evidence type="ECO:0000313" key="4">
    <source>
        <dbReference type="EMBL" id="MXP34110.1"/>
    </source>
</evidence>
<evidence type="ECO:0000256" key="1">
    <source>
        <dbReference type="SAM" id="MobiDB-lite"/>
    </source>
</evidence>
<dbReference type="OrthoDB" id="10017385at2"/>
<keyword evidence="2" id="KW-0472">Membrane</keyword>
<gene>
    <name evidence="3" type="ORF">GRI94_05870</name>
    <name evidence="4" type="ORF">GRI94_19960</name>
</gene>
<feature type="compositionally biased region" description="Polar residues" evidence="1">
    <location>
        <begin position="105"/>
        <end position="116"/>
    </location>
</feature>
<name>A0A845AUS4_9SPHN</name>
<organism evidence="4 5">
    <name type="scientific">Parerythrobacter jejuensis</name>
    <dbReference type="NCBI Taxonomy" id="795812"/>
    <lineage>
        <taxon>Bacteria</taxon>
        <taxon>Pseudomonadati</taxon>
        <taxon>Pseudomonadota</taxon>
        <taxon>Alphaproteobacteria</taxon>
        <taxon>Sphingomonadales</taxon>
        <taxon>Erythrobacteraceae</taxon>
        <taxon>Parerythrobacter</taxon>
    </lineage>
</organism>
<keyword evidence="2" id="KW-1133">Transmembrane helix</keyword>
<dbReference type="EMBL" id="WTYE01000001">
    <property type="protein sequence ID" value="MXP31350.1"/>
    <property type="molecule type" value="Genomic_DNA"/>
</dbReference>
<dbReference type="EMBL" id="WTYE01000001">
    <property type="protein sequence ID" value="MXP34110.1"/>
    <property type="molecule type" value="Genomic_DNA"/>
</dbReference>
<feature type="compositionally biased region" description="Low complexity" evidence="1">
    <location>
        <begin position="136"/>
        <end position="151"/>
    </location>
</feature>
<protein>
    <submittedName>
        <fullName evidence="4">Uncharacterized protein</fullName>
    </submittedName>
</protein>
<proteinExistence type="predicted"/>
<dbReference type="RefSeq" id="WP_160778803.1">
    <property type="nucleotide sequence ID" value="NZ_BAAAZF010000001.1"/>
</dbReference>
<keyword evidence="5" id="KW-1185">Reference proteome</keyword>
<feature type="transmembrane region" description="Helical" evidence="2">
    <location>
        <begin position="6"/>
        <end position="27"/>
    </location>
</feature>